<dbReference type="EMBL" id="JALLPJ020000550">
    <property type="protein sequence ID" value="KAL3788784.1"/>
    <property type="molecule type" value="Genomic_DNA"/>
</dbReference>
<evidence type="ECO:0000259" key="3">
    <source>
        <dbReference type="Pfam" id="PF00849"/>
    </source>
</evidence>
<keyword evidence="2" id="KW-0413">Isomerase</keyword>
<dbReference type="Gene3D" id="3.30.70.1560">
    <property type="entry name" value="Alpha-L RNA-binding motif"/>
    <property type="match status" value="1"/>
</dbReference>
<dbReference type="InterPro" id="IPR020094">
    <property type="entry name" value="TruA/RsuA/RluB/E/F_N"/>
</dbReference>
<dbReference type="InterPro" id="IPR050343">
    <property type="entry name" value="RsuA_PseudoU_synthase"/>
</dbReference>
<name>A0ABD3PL29_9STRA</name>
<dbReference type="InterPro" id="IPR018496">
    <property type="entry name" value="PsdUridine_synth_RsuA/RluB_CS"/>
</dbReference>
<reference evidence="4 5" key="1">
    <citation type="submission" date="2024-10" db="EMBL/GenBank/DDBJ databases">
        <title>Updated reference genomes for cyclostephanoid diatoms.</title>
        <authorList>
            <person name="Roberts W.R."/>
            <person name="Alverson A.J."/>
        </authorList>
    </citation>
    <scope>NUCLEOTIDE SEQUENCE [LARGE SCALE GENOMIC DNA]</scope>
    <source>
        <strain evidence="4 5">AJA010-31</strain>
    </source>
</reference>
<comment type="caution">
    <text evidence="4">The sequence shown here is derived from an EMBL/GenBank/DDBJ whole genome shotgun (WGS) entry which is preliminary data.</text>
</comment>
<evidence type="ECO:0000256" key="1">
    <source>
        <dbReference type="ARBA" id="ARBA00008348"/>
    </source>
</evidence>
<comment type="similarity">
    <text evidence="1">Belongs to the pseudouridine synthase RsuA family.</text>
</comment>
<dbReference type="GO" id="GO:0006364">
    <property type="term" value="P:rRNA processing"/>
    <property type="evidence" value="ECO:0007669"/>
    <property type="project" value="UniProtKB-ARBA"/>
</dbReference>
<dbReference type="InterPro" id="IPR042092">
    <property type="entry name" value="PsdUridine_s_RsuA/RluB/E/F_cat"/>
</dbReference>
<evidence type="ECO:0000313" key="4">
    <source>
        <dbReference type="EMBL" id="KAL3788784.1"/>
    </source>
</evidence>
<organism evidence="4 5">
    <name type="scientific">Cyclotella atomus</name>
    <dbReference type="NCBI Taxonomy" id="382360"/>
    <lineage>
        <taxon>Eukaryota</taxon>
        <taxon>Sar</taxon>
        <taxon>Stramenopiles</taxon>
        <taxon>Ochrophyta</taxon>
        <taxon>Bacillariophyta</taxon>
        <taxon>Coscinodiscophyceae</taxon>
        <taxon>Thalassiosirophycidae</taxon>
        <taxon>Stephanodiscales</taxon>
        <taxon>Stephanodiscaceae</taxon>
        <taxon>Cyclotella</taxon>
    </lineage>
</organism>
<evidence type="ECO:0000256" key="2">
    <source>
        <dbReference type="ARBA" id="ARBA00023235"/>
    </source>
</evidence>
<dbReference type="PROSITE" id="PS01149">
    <property type="entry name" value="PSI_RSU"/>
    <property type="match status" value="1"/>
</dbReference>
<dbReference type="AlphaFoldDB" id="A0ABD3PL29"/>
<dbReference type="Gene3D" id="3.30.70.580">
    <property type="entry name" value="Pseudouridine synthase I, catalytic domain, N-terminal subdomain"/>
    <property type="match status" value="1"/>
</dbReference>
<evidence type="ECO:0000313" key="5">
    <source>
        <dbReference type="Proteomes" id="UP001530400"/>
    </source>
</evidence>
<dbReference type="Proteomes" id="UP001530400">
    <property type="component" value="Unassembled WGS sequence"/>
</dbReference>
<dbReference type="GO" id="GO:0009982">
    <property type="term" value="F:pseudouridine synthase activity"/>
    <property type="evidence" value="ECO:0007669"/>
    <property type="project" value="UniProtKB-ARBA"/>
</dbReference>
<dbReference type="InterPro" id="IPR006145">
    <property type="entry name" value="PsdUridine_synth_RsuA/RluA"/>
</dbReference>
<dbReference type="PANTHER" id="PTHR47683:SF2">
    <property type="entry name" value="RNA-BINDING S4 DOMAIN-CONTAINING PROTEIN"/>
    <property type="match status" value="1"/>
</dbReference>
<keyword evidence="5" id="KW-1185">Reference proteome</keyword>
<dbReference type="Pfam" id="PF00849">
    <property type="entry name" value="PseudoU_synth_2"/>
    <property type="match status" value="1"/>
</dbReference>
<accession>A0ABD3PL29</accession>
<dbReference type="SUPFAM" id="SSF55120">
    <property type="entry name" value="Pseudouridine synthase"/>
    <property type="match status" value="1"/>
</dbReference>
<feature type="domain" description="Pseudouridine synthase RsuA/RluA-like" evidence="3">
    <location>
        <begin position="21"/>
        <end position="117"/>
    </location>
</feature>
<proteinExistence type="inferred from homology"/>
<protein>
    <recommendedName>
        <fullName evidence="3">Pseudouridine synthase RsuA/RluA-like domain-containing protein</fullName>
    </recommendedName>
</protein>
<dbReference type="PANTHER" id="PTHR47683">
    <property type="entry name" value="PSEUDOURIDINE SYNTHASE FAMILY PROTEIN-RELATED"/>
    <property type="match status" value="1"/>
</dbReference>
<gene>
    <name evidence="4" type="ORF">ACHAWO_008594</name>
</gene>
<sequence length="121" mass="13654">MHRKRRNRKLLGDAITSSAVTLPDGIMAIGRLDEDSEGLLLLTTDGQMSKRVREKDVEKEYWVQVRGQVTEDAMNKLRMGVKISLPAFGSREEEQTASDGDSKQMYQTLSCHLQLLATEED</sequence>
<dbReference type="InterPro" id="IPR020103">
    <property type="entry name" value="PsdUridine_synth_cat_dom_sf"/>
</dbReference>